<protein>
    <submittedName>
        <fullName evidence="2">Sperm microtubule inner protein 2</fullName>
    </submittedName>
</protein>
<dbReference type="eggNOG" id="ENOG502S3MZ">
    <property type="taxonomic scope" value="Eukaryota"/>
</dbReference>
<dbReference type="Proteomes" id="UP000005447">
    <property type="component" value="Unassembled WGS sequence"/>
</dbReference>
<dbReference type="InParanoid" id="H0V4L1"/>
<proteinExistence type="predicted"/>
<keyword evidence="3" id="KW-1185">Reference proteome</keyword>
<dbReference type="PANTHER" id="PTHR34833:SF1">
    <property type="entry name" value="GENE, 17359-RELATED"/>
    <property type="match status" value="1"/>
</dbReference>
<dbReference type="PANTHER" id="PTHR34833">
    <property type="entry name" value="GENE, 17359-RELATED"/>
    <property type="match status" value="1"/>
</dbReference>
<dbReference type="Pfam" id="PF15123">
    <property type="entry name" value="DUF4562"/>
    <property type="match status" value="1"/>
</dbReference>
<dbReference type="EMBL" id="AAKN02012074">
    <property type="status" value="NOT_ANNOTATED_CDS"/>
    <property type="molecule type" value="Genomic_DNA"/>
</dbReference>
<evidence type="ECO:0000313" key="3">
    <source>
        <dbReference type="Proteomes" id="UP000005447"/>
    </source>
</evidence>
<sequence length="194" mass="22131">MCTHGLLLDTSPDYKRDHLPKVQPDTSYIGEKWPELEKTGDLQYLWRPASDRSAPAKYKHEYVGEVGWGIPEYNFINRSRLASGFHIKYGEFSLDAIDKCSHRYQNPWQPNPSVLDQQDRYSRAFLAWHMGDYEDTHQRNSKRATLVKQSKSSPGKSHPPRLPMLPTKQGVRAVRLGTITKSGSVSSQASARES</sequence>
<dbReference type="HOGENOM" id="CLU_105465_0_0_1"/>
<reference evidence="2" key="2">
    <citation type="submission" date="2025-08" db="UniProtKB">
        <authorList>
            <consortium name="Ensembl"/>
        </authorList>
    </citation>
    <scope>IDENTIFICATION</scope>
    <source>
        <strain evidence="2">2N</strain>
    </source>
</reference>
<dbReference type="InterPro" id="IPR027814">
    <property type="entry name" value="DUF4562"/>
</dbReference>
<dbReference type="OMA" id="DRRNSKW"/>
<dbReference type="GeneTree" id="ENSGT00390000012736"/>
<dbReference type="AlphaFoldDB" id="H0V4L1"/>
<dbReference type="Bgee" id="ENSCPOG00000005069">
    <property type="expression patterns" value="Expressed in testis and 1 other cell type or tissue"/>
</dbReference>
<accession>H0V4L1</accession>
<organism evidence="2 3">
    <name type="scientific">Cavia porcellus</name>
    <name type="common">Guinea pig</name>
    <dbReference type="NCBI Taxonomy" id="10141"/>
    <lineage>
        <taxon>Eukaryota</taxon>
        <taxon>Metazoa</taxon>
        <taxon>Chordata</taxon>
        <taxon>Craniata</taxon>
        <taxon>Vertebrata</taxon>
        <taxon>Euteleostomi</taxon>
        <taxon>Mammalia</taxon>
        <taxon>Eutheria</taxon>
        <taxon>Euarchontoglires</taxon>
        <taxon>Glires</taxon>
        <taxon>Rodentia</taxon>
        <taxon>Hystricomorpha</taxon>
        <taxon>Caviidae</taxon>
        <taxon>Cavia</taxon>
    </lineage>
</organism>
<feature type="compositionally biased region" description="Polar residues" evidence="1">
    <location>
        <begin position="179"/>
        <end position="194"/>
    </location>
</feature>
<reference evidence="2" key="3">
    <citation type="submission" date="2025-09" db="UniProtKB">
        <authorList>
            <consortium name="Ensembl"/>
        </authorList>
    </citation>
    <scope>IDENTIFICATION</scope>
    <source>
        <strain evidence="2">2N</strain>
    </source>
</reference>
<evidence type="ECO:0000313" key="2">
    <source>
        <dbReference type="Ensembl" id="ENSCPOP00000004559.3"/>
    </source>
</evidence>
<name>H0V4L1_CAVPO</name>
<evidence type="ECO:0000256" key="1">
    <source>
        <dbReference type="SAM" id="MobiDB-lite"/>
    </source>
</evidence>
<dbReference type="Ensembl" id="ENSCPOT00000005124.3">
    <property type="protein sequence ID" value="ENSCPOP00000004559.3"/>
    <property type="gene ID" value="ENSCPOG00000005069.4"/>
</dbReference>
<gene>
    <name evidence="2" type="primary">SPMIP2</name>
</gene>
<dbReference type="VEuPathDB" id="HostDB:ENSCPOG00000005069"/>
<reference evidence="3" key="1">
    <citation type="journal article" date="2011" name="Nature">
        <title>A high-resolution map of human evolutionary constraint using 29 mammals.</title>
        <authorList>
            <person name="Lindblad-Toh K."/>
            <person name="Garber M."/>
            <person name="Zuk O."/>
            <person name="Lin M.F."/>
            <person name="Parker B.J."/>
            <person name="Washietl S."/>
            <person name="Kheradpour P."/>
            <person name="Ernst J."/>
            <person name="Jordan G."/>
            <person name="Mauceli E."/>
            <person name="Ward L.D."/>
            <person name="Lowe C.B."/>
            <person name="Holloway A.K."/>
            <person name="Clamp M."/>
            <person name="Gnerre S."/>
            <person name="Alfoldi J."/>
            <person name="Beal K."/>
            <person name="Chang J."/>
            <person name="Clawson H."/>
            <person name="Cuff J."/>
            <person name="Di Palma F."/>
            <person name="Fitzgerald S."/>
            <person name="Flicek P."/>
            <person name="Guttman M."/>
            <person name="Hubisz M.J."/>
            <person name="Jaffe D.B."/>
            <person name="Jungreis I."/>
            <person name="Kent W.J."/>
            <person name="Kostka D."/>
            <person name="Lara M."/>
            <person name="Martins A.L."/>
            <person name="Massingham T."/>
            <person name="Moltke I."/>
            <person name="Raney B.J."/>
            <person name="Rasmussen M.D."/>
            <person name="Robinson J."/>
            <person name="Stark A."/>
            <person name="Vilella A.J."/>
            <person name="Wen J."/>
            <person name="Xie X."/>
            <person name="Zody M.C."/>
            <person name="Baldwin J."/>
            <person name="Bloom T."/>
            <person name="Chin C.W."/>
            <person name="Heiman D."/>
            <person name="Nicol R."/>
            <person name="Nusbaum C."/>
            <person name="Young S."/>
            <person name="Wilkinson J."/>
            <person name="Worley K.C."/>
            <person name="Kovar C.L."/>
            <person name="Muzny D.M."/>
            <person name="Gibbs R.A."/>
            <person name="Cree A."/>
            <person name="Dihn H.H."/>
            <person name="Fowler G."/>
            <person name="Jhangiani S."/>
            <person name="Joshi V."/>
            <person name="Lee S."/>
            <person name="Lewis L.R."/>
            <person name="Nazareth L.V."/>
            <person name="Okwuonu G."/>
            <person name="Santibanez J."/>
            <person name="Warren W.C."/>
            <person name="Mardis E.R."/>
            <person name="Weinstock G.M."/>
            <person name="Wilson R.K."/>
            <person name="Delehaunty K."/>
            <person name="Dooling D."/>
            <person name="Fronik C."/>
            <person name="Fulton L."/>
            <person name="Fulton B."/>
            <person name="Graves T."/>
            <person name="Minx P."/>
            <person name="Sodergren E."/>
            <person name="Birney E."/>
            <person name="Margulies E.H."/>
            <person name="Herrero J."/>
            <person name="Green E.D."/>
            <person name="Haussler D."/>
            <person name="Siepel A."/>
            <person name="Goldman N."/>
            <person name="Pollard K.S."/>
            <person name="Pedersen J.S."/>
            <person name="Lander E.S."/>
            <person name="Kellis M."/>
        </authorList>
    </citation>
    <scope>NUCLEOTIDE SEQUENCE [LARGE SCALE GENOMIC DNA]</scope>
    <source>
        <strain evidence="3">2N</strain>
    </source>
</reference>
<feature type="region of interest" description="Disordered" evidence="1">
    <location>
        <begin position="136"/>
        <end position="194"/>
    </location>
</feature>